<comment type="caution">
    <text evidence="12">The sequence shown here is derived from an EMBL/GenBank/DDBJ whole genome shotgun (WGS) entry which is preliminary data.</text>
</comment>
<evidence type="ECO:0000256" key="11">
    <source>
        <dbReference type="HAMAP-Rule" id="MF_00228"/>
    </source>
</evidence>
<dbReference type="GO" id="GO:0004417">
    <property type="term" value="F:hydroxyethylthiazole kinase activity"/>
    <property type="evidence" value="ECO:0007669"/>
    <property type="project" value="UniProtKB-UniRule"/>
</dbReference>
<dbReference type="InterPro" id="IPR000417">
    <property type="entry name" value="Hyethyz_kinase"/>
</dbReference>
<dbReference type="CDD" id="cd01170">
    <property type="entry name" value="THZ_kinase"/>
    <property type="match status" value="1"/>
</dbReference>
<feature type="binding site" evidence="11">
    <location>
        <position position="42"/>
    </location>
    <ligand>
        <name>substrate</name>
    </ligand>
</feature>
<evidence type="ECO:0000256" key="1">
    <source>
        <dbReference type="ARBA" id="ARBA00001771"/>
    </source>
</evidence>
<comment type="catalytic activity">
    <reaction evidence="1 11">
        <text>5-(2-hydroxyethyl)-4-methylthiazole + ATP = 4-methyl-5-(2-phosphooxyethyl)-thiazole + ADP + H(+)</text>
        <dbReference type="Rhea" id="RHEA:24212"/>
        <dbReference type="ChEBI" id="CHEBI:15378"/>
        <dbReference type="ChEBI" id="CHEBI:17957"/>
        <dbReference type="ChEBI" id="CHEBI:30616"/>
        <dbReference type="ChEBI" id="CHEBI:58296"/>
        <dbReference type="ChEBI" id="CHEBI:456216"/>
        <dbReference type="EC" id="2.7.1.50"/>
    </reaction>
</comment>
<feature type="binding site" evidence="11">
    <location>
        <position position="164"/>
    </location>
    <ligand>
        <name>ATP</name>
        <dbReference type="ChEBI" id="CHEBI:30616"/>
    </ligand>
</feature>
<dbReference type="GO" id="GO:0009229">
    <property type="term" value="P:thiamine diphosphate biosynthetic process"/>
    <property type="evidence" value="ECO:0007669"/>
    <property type="project" value="UniProtKB-UniRule"/>
</dbReference>
<dbReference type="Proteomes" id="UP000257055">
    <property type="component" value="Unassembled WGS sequence"/>
</dbReference>
<evidence type="ECO:0000256" key="10">
    <source>
        <dbReference type="ARBA" id="ARBA00022977"/>
    </source>
</evidence>
<evidence type="ECO:0000256" key="8">
    <source>
        <dbReference type="ARBA" id="ARBA00022840"/>
    </source>
</evidence>
<dbReference type="AlphaFoldDB" id="A0A3D8TQU6"/>
<dbReference type="Gene3D" id="3.40.1190.20">
    <property type="match status" value="1"/>
</dbReference>
<comment type="cofactor">
    <cofactor evidence="2 11">
        <name>Mg(2+)</name>
        <dbReference type="ChEBI" id="CHEBI:18420"/>
    </cofactor>
</comment>
<organism evidence="12 13">
    <name type="scientific">Listeria kieliensis</name>
    <dbReference type="NCBI Taxonomy" id="1621700"/>
    <lineage>
        <taxon>Bacteria</taxon>
        <taxon>Bacillati</taxon>
        <taxon>Bacillota</taxon>
        <taxon>Bacilli</taxon>
        <taxon>Bacillales</taxon>
        <taxon>Listeriaceae</taxon>
        <taxon>Listeria</taxon>
    </lineage>
</organism>
<evidence type="ECO:0000256" key="7">
    <source>
        <dbReference type="ARBA" id="ARBA00022777"/>
    </source>
</evidence>
<keyword evidence="13" id="KW-1185">Reference proteome</keyword>
<dbReference type="GO" id="GO:0000287">
    <property type="term" value="F:magnesium ion binding"/>
    <property type="evidence" value="ECO:0007669"/>
    <property type="project" value="UniProtKB-UniRule"/>
</dbReference>
<dbReference type="SUPFAM" id="SSF53613">
    <property type="entry name" value="Ribokinase-like"/>
    <property type="match status" value="1"/>
</dbReference>
<keyword evidence="9 11" id="KW-0460">Magnesium</keyword>
<evidence type="ECO:0000256" key="2">
    <source>
        <dbReference type="ARBA" id="ARBA00001946"/>
    </source>
</evidence>
<dbReference type="GO" id="GO:0005524">
    <property type="term" value="F:ATP binding"/>
    <property type="evidence" value="ECO:0007669"/>
    <property type="project" value="UniProtKB-UniRule"/>
</dbReference>
<protein>
    <recommendedName>
        <fullName evidence="11">Hydroxyethylthiazole kinase</fullName>
        <ecNumber evidence="11">2.7.1.50</ecNumber>
    </recommendedName>
    <alternativeName>
        <fullName evidence="11">4-methyl-5-beta-hydroxyethylthiazole kinase</fullName>
        <shortName evidence="11">TH kinase</shortName>
        <shortName evidence="11">Thz kinase</shortName>
    </alternativeName>
</protein>
<evidence type="ECO:0000313" key="13">
    <source>
        <dbReference type="Proteomes" id="UP000257055"/>
    </source>
</evidence>
<feature type="binding site" evidence="11">
    <location>
        <position position="118"/>
    </location>
    <ligand>
        <name>ATP</name>
        <dbReference type="ChEBI" id="CHEBI:30616"/>
    </ligand>
</feature>
<feature type="binding site" evidence="11">
    <location>
        <position position="191"/>
    </location>
    <ligand>
        <name>substrate</name>
    </ligand>
</feature>
<keyword evidence="10 11" id="KW-0784">Thiamine biosynthesis</keyword>
<name>A0A3D8TQU6_9LIST</name>
<comment type="similarity">
    <text evidence="11">Belongs to the Thz kinase family.</text>
</comment>
<accession>A0A3D8TQU6</accession>
<evidence type="ECO:0000256" key="4">
    <source>
        <dbReference type="ARBA" id="ARBA00022679"/>
    </source>
</evidence>
<dbReference type="RefSeq" id="WP_115753516.1">
    <property type="nucleotide sequence ID" value="NZ_LARY01000002.1"/>
</dbReference>
<dbReference type="NCBIfam" id="NF006830">
    <property type="entry name" value="PRK09355.1"/>
    <property type="match status" value="1"/>
</dbReference>
<sequence>MRRFDLLEQVKKQNPLVHNITNIVVAGDSADGLLAIGASPIMASAAEEVAEMAAASDVLVINIGTLDAELVRAMKQAGKAANEAETPVVLDPVGVGATRFRRKVVAELLEEVKFTAIRGNAGEMAVLADIAWQGKGVDAGSGDADQVEIARQVAKKYRTIAVLSGASDVISDGDQFAKITNGSKLLPRITGSGCLLSAVCGAFIAVSPTDAAYLACLEACASYAVASEFAEEKLGSANLPGSFRPVFLDALANWSKEAVQERVMLEERSHPE</sequence>
<gene>
    <name evidence="11" type="primary">thiM</name>
    <name evidence="12" type="ORF">UR08_10065</name>
</gene>
<evidence type="ECO:0000256" key="3">
    <source>
        <dbReference type="ARBA" id="ARBA00004868"/>
    </source>
</evidence>
<dbReference type="NCBIfam" id="TIGR00694">
    <property type="entry name" value="thiM"/>
    <property type="match status" value="1"/>
</dbReference>
<reference evidence="13" key="1">
    <citation type="submission" date="2015-04" db="EMBL/GenBank/DDBJ databases">
        <authorList>
            <person name="Schardt J."/>
            <person name="Mueller-Herbst S."/>
            <person name="Scherer S."/>
            <person name="Huptas C."/>
        </authorList>
    </citation>
    <scope>NUCLEOTIDE SEQUENCE [LARGE SCALE GENOMIC DNA]</scope>
    <source>
        <strain evidence="13">Kiel-L1</strain>
    </source>
</reference>
<dbReference type="EC" id="2.7.1.50" evidence="11"/>
<evidence type="ECO:0000256" key="9">
    <source>
        <dbReference type="ARBA" id="ARBA00022842"/>
    </source>
</evidence>
<keyword evidence="4 11" id="KW-0808">Transferase</keyword>
<dbReference type="GO" id="GO:0009228">
    <property type="term" value="P:thiamine biosynthetic process"/>
    <property type="evidence" value="ECO:0007669"/>
    <property type="project" value="UniProtKB-KW"/>
</dbReference>
<dbReference type="Pfam" id="PF02110">
    <property type="entry name" value="HK"/>
    <property type="match status" value="1"/>
</dbReference>
<keyword evidence="5 11" id="KW-0479">Metal-binding</keyword>
<dbReference type="InterPro" id="IPR029056">
    <property type="entry name" value="Ribokinase-like"/>
</dbReference>
<evidence type="ECO:0000313" key="12">
    <source>
        <dbReference type="EMBL" id="RDX01258.1"/>
    </source>
</evidence>
<evidence type="ECO:0000256" key="5">
    <source>
        <dbReference type="ARBA" id="ARBA00022723"/>
    </source>
</evidence>
<comment type="pathway">
    <text evidence="3 11">Cofactor biosynthesis; thiamine diphosphate biosynthesis; 4-methyl-5-(2-phosphoethyl)-thiazole from 5-(2-hydroxyethyl)-4-methylthiazole: step 1/1.</text>
</comment>
<dbReference type="HAMAP" id="MF_00228">
    <property type="entry name" value="Thz_kinase"/>
    <property type="match status" value="1"/>
</dbReference>
<dbReference type="PIRSF" id="PIRSF000513">
    <property type="entry name" value="Thz_kinase"/>
    <property type="match status" value="1"/>
</dbReference>
<comment type="function">
    <text evidence="11">Catalyzes the phosphorylation of the hydroxyl group of 4-methyl-5-beta-hydroxyethylthiazole (THZ).</text>
</comment>
<keyword evidence="7 11" id="KW-0418">Kinase</keyword>
<evidence type="ECO:0000256" key="6">
    <source>
        <dbReference type="ARBA" id="ARBA00022741"/>
    </source>
</evidence>
<keyword evidence="8 11" id="KW-0067">ATP-binding</keyword>
<proteinExistence type="inferred from homology"/>
<dbReference type="EMBL" id="LARY01000002">
    <property type="protein sequence ID" value="RDX01258.1"/>
    <property type="molecule type" value="Genomic_DNA"/>
</dbReference>
<dbReference type="UniPathway" id="UPA00060">
    <property type="reaction ID" value="UER00139"/>
</dbReference>
<keyword evidence="6 11" id="KW-0547">Nucleotide-binding</keyword>
<dbReference type="PRINTS" id="PR01099">
    <property type="entry name" value="HYETHTZKNASE"/>
</dbReference>